<proteinExistence type="predicted"/>
<dbReference type="EMBL" id="MU865957">
    <property type="protein sequence ID" value="KAK4446352.1"/>
    <property type="molecule type" value="Genomic_DNA"/>
</dbReference>
<name>A0AAV9GEQ2_9PEZI</name>
<dbReference type="AlphaFoldDB" id="A0AAV9GEQ2"/>
<organism evidence="1 2">
    <name type="scientific">Podospora aff. communis PSN243</name>
    <dbReference type="NCBI Taxonomy" id="3040156"/>
    <lineage>
        <taxon>Eukaryota</taxon>
        <taxon>Fungi</taxon>
        <taxon>Dikarya</taxon>
        <taxon>Ascomycota</taxon>
        <taxon>Pezizomycotina</taxon>
        <taxon>Sordariomycetes</taxon>
        <taxon>Sordariomycetidae</taxon>
        <taxon>Sordariales</taxon>
        <taxon>Podosporaceae</taxon>
        <taxon>Podospora</taxon>
    </lineage>
</organism>
<comment type="caution">
    <text evidence="1">The sequence shown here is derived from an EMBL/GenBank/DDBJ whole genome shotgun (WGS) entry which is preliminary data.</text>
</comment>
<sequence>LILLHHSPNERIYAMLKGRKLFSDVLVIAHHFEMVPCISAIAPRWLKEVYRKDIARFDEVWHQLWICHILGHLPCVKQTILRMVSHARLNSRDELLGFGAQDDQPFSSFAPLKALEILDDIAKCRLDVMNKLRSLVENAINALSDSPKTTPLRPNGGHLCRAIDEGEGVRRRCDKLLLGNLHSELRANRWNNQDLRGSPFSLHKRITMIAKRAVEACRPDDWKESTDCHSHCLPFGDVWPSLDTIINEEIEKIDFGKEAFAARAATLGFRNVNW</sequence>
<dbReference type="Proteomes" id="UP001321760">
    <property type="component" value="Unassembled WGS sequence"/>
</dbReference>
<feature type="non-terminal residue" evidence="1">
    <location>
        <position position="1"/>
    </location>
</feature>
<accession>A0AAV9GEQ2</accession>
<gene>
    <name evidence="1" type="ORF">QBC34DRAFT_263251</name>
</gene>
<reference evidence="1" key="1">
    <citation type="journal article" date="2023" name="Mol. Phylogenet. Evol.">
        <title>Genome-scale phylogeny and comparative genomics of the fungal order Sordariales.</title>
        <authorList>
            <person name="Hensen N."/>
            <person name="Bonometti L."/>
            <person name="Westerberg I."/>
            <person name="Brannstrom I.O."/>
            <person name="Guillou S."/>
            <person name="Cros-Aarteil S."/>
            <person name="Calhoun S."/>
            <person name="Haridas S."/>
            <person name="Kuo A."/>
            <person name="Mondo S."/>
            <person name="Pangilinan J."/>
            <person name="Riley R."/>
            <person name="LaButti K."/>
            <person name="Andreopoulos B."/>
            <person name="Lipzen A."/>
            <person name="Chen C."/>
            <person name="Yan M."/>
            <person name="Daum C."/>
            <person name="Ng V."/>
            <person name="Clum A."/>
            <person name="Steindorff A."/>
            <person name="Ohm R.A."/>
            <person name="Martin F."/>
            <person name="Silar P."/>
            <person name="Natvig D.O."/>
            <person name="Lalanne C."/>
            <person name="Gautier V."/>
            <person name="Ament-Velasquez S.L."/>
            <person name="Kruys A."/>
            <person name="Hutchinson M.I."/>
            <person name="Powell A.J."/>
            <person name="Barry K."/>
            <person name="Miller A.N."/>
            <person name="Grigoriev I.V."/>
            <person name="Debuchy R."/>
            <person name="Gladieux P."/>
            <person name="Hiltunen Thoren M."/>
            <person name="Johannesson H."/>
        </authorList>
    </citation>
    <scope>NUCLEOTIDE SEQUENCE</scope>
    <source>
        <strain evidence="1">PSN243</strain>
    </source>
</reference>
<protein>
    <submittedName>
        <fullName evidence="1">Uncharacterized protein</fullName>
    </submittedName>
</protein>
<evidence type="ECO:0000313" key="1">
    <source>
        <dbReference type="EMBL" id="KAK4446352.1"/>
    </source>
</evidence>
<keyword evidence="2" id="KW-1185">Reference proteome</keyword>
<evidence type="ECO:0000313" key="2">
    <source>
        <dbReference type="Proteomes" id="UP001321760"/>
    </source>
</evidence>
<reference evidence="1" key="2">
    <citation type="submission" date="2023-05" db="EMBL/GenBank/DDBJ databases">
        <authorList>
            <consortium name="Lawrence Berkeley National Laboratory"/>
            <person name="Steindorff A."/>
            <person name="Hensen N."/>
            <person name="Bonometti L."/>
            <person name="Westerberg I."/>
            <person name="Brannstrom I.O."/>
            <person name="Guillou S."/>
            <person name="Cros-Aarteil S."/>
            <person name="Calhoun S."/>
            <person name="Haridas S."/>
            <person name="Kuo A."/>
            <person name="Mondo S."/>
            <person name="Pangilinan J."/>
            <person name="Riley R."/>
            <person name="Labutti K."/>
            <person name="Andreopoulos B."/>
            <person name="Lipzen A."/>
            <person name="Chen C."/>
            <person name="Yanf M."/>
            <person name="Daum C."/>
            <person name="Ng V."/>
            <person name="Clum A."/>
            <person name="Ohm R."/>
            <person name="Martin F."/>
            <person name="Silar P."/>
            <person name="Natvig D."/>
            <person name="Lalanne C."/>
            <person name="Gautier V."/>
            <person name="Ament-Velasquez S.L."/>
            <person name="Kruys A."/>
            <person name="Hutchinson M.I."/>
            <person name="Powell A.J."/>
            <person name="Barry K."/>
            <person name="Miller A.N."/>
            <person name="Grigoriev I.V."/>
            <person name="Debuchy R."/>
            <person name="Gladieux P."/>
            <person name="Thoren M.H."/>
            <person name="Johannesson H."/>
        </authorList>
    </citation>
    <scope>NUCLEOTIDE SEQUENCE</scope>
    <source>
        <strain evidence="1">PSN243</strain>
    </source>
</reference>
<feature type="non-terminal residue" evidence="1">
    <location>
        <position position="274"/>
    </location>
</feature>